<accession>A0A2D6YKW1</accession>
<dbReference type="InterPro" id="IPR027417">
    <property type="entry name" value="P-loop_NTPase"/>
</dbReference>
<evidence type="ECO:0000256" key="1">
    <source>
        <dbReference type="ARBA" id="ARBA00022448"/>
    </source>
</evidence>
<dbReference type="CDD" id="cd03259">
    <property type="entry name" value="ABC_Carb_Solutes_like"/>
    <property type="match status" value="1"/>
</dbReference>
<keyword evidence="8" id="KW-0472">Membrane</keyword>
<evidence type="ECO:0000256" key="7">
    <source>
        <dbReference type="ARBA" id="ARBA00023065"/>
    </source>
</evidence>
<dbReference type="InterPro" id="IPR050093">
    <property type="entry name" value="ABC_SmlMolc_Importer"/>
</dbReference>
<keyword evidence="1" id="KW-0813">Transport</keyword>
<evidence type="ECO:0000256" key="3">
    <source>
        <dbReference type="ARBA" id="ARBA00022496"/>
    </source>
</evidence>
<dbReference type="SMART" id="SM00382">
    <property type="entry name" value="AAA"/>
    <property type="match status" value="1"/>
</dbReference>
<dbReference type="GO" id="GO:0016887">
    <property type="term" value="F:ATP hydrolysis activity"/>
    <property type="evidence" value="ECO:0007669"/>
    <property type="project" value="InterPro"/>
</dbReference>
<dbReference type="InterPro" id="IPR003439">
    <property type="entry name" value="ABC_transporter-like_ATP-bd"/>
</dbReference>
<gene>
    <name evidence="10" type="ORF">CMN54_10420</name>
</gene>
<reference evidence="11" key="1">
    <citation type="submission" date="2017-09" db="EMBL/GenBank/DDBJ databases">
        <title>The Reconstruction of 2,631 Draft Metagenome-Assembled Genomes from the Global Oceans.</title>
        <authorList>
            <person name="Tully B.J."/>
            <person name="Graham E.D."/>
            <person name="Heidelberg J.F."/>
        </authorList>
    </citation>
    <scope>NUCLEOTIDE SEQUENCE [LARGE SCALE GENOMIC DNA]</scope>
</reference>
<dbReference type="Proteomes" id="UP000226525">
    <property type="component" value="Unassembled WGS sequence"/>
</dbReference>
<evidence type="ECO:0000256" key="8">
    <source>
        <dbReference type="ARBA" id="ARBA00023136"/>
    </source>
</evidence>
<comment type="caution">
    <text evidence="10">The sequence shown here is derived from an EMBL/GenBank/DDBJ whole genome shotgun (WGS) entry which is preliminary data.</text>
</comment>
<dbReference type="PROSITE" id="PS50893">
    <property type="entry name" value="ABC_TRANSPORTER_2"/>
    <property type="match status" value="1"/>
</dbReference>
<dbReference type="PANTHER" id="PTHR42781">
    <property type="entry name" value="SPERMIDINE/PUTRESCINE IMPORT ATP-BINDING PROTEIN POTA"/>
    <property type="match status" value="1"/>
</dbReference>
<evidence type="ECO:0000256" key="6">
    <source>
        <dbReference type="ARBA" id="ARBA00023004"/>
    </source>
</evidence>
<evidence type="ECO:0000256" key="2">
    <source>
        <dbReference type="ARBA" id="ARBA00022475"/>
    </source>
</evidence>
<dbReference type="AlphaFoldDB" id="A0A2D6YKW1"/>
<dbReference type="PANTHER" id="PTHR42781:SF4">
    <property type="entry name" value="SPERMIDINE_PUTRESCINE IMPORT ATP-BINDING PROTEIN POTA"/>
    <property type="match status" value="1"/>
</dbReference>
<dbReference type="InterPro" id="IPR015853">
    <property type="entry name" value="ABC_transpr_FbpC"/>
</dbReference>
<dbReference type="GO" id="GO:0015408">
    <property type="term" value="F:ABC-type ferric iron transporter activity"/>
    <property type="evidence" value="ECO:0007669"/>
    <property type="project" value="InterPro"/>
</dbReference>
<protein>
    <recommendedName>
        <fullName evidence="9">ABC transporter domain-containing protein</fullName>
    </recommendedName>
</protein>
<sequence>MSFFRNRREASVRPNFLLECKDLVRHYGKIKPVDGVSLNLRPHELLSILGPSGCGKSTLLNLIAGLDEPQAGEIFIGGEEMSSVHRIVAPELRRVGMVFQDIALFPHLSVFKNVAYGLNVSREAKRLRVDEMLKLVELSGSEKKMPHELSGGEQQRIAIARALAPAPRLLLLDEPFNSLDYRLRVQIRQDTRDILHEAKVSAILVTHDQTEAYTFADRMILLSQGKVVQNGTPEEVYHEPDTAWVASFVGEANLVPLELVVSAIGLEKLPQLPKIRDRLWMSRLEDIKIIKVPETTLQVGWIQEISFRGDHKILHVCHKNGLVLRVSVPSREIWFLGDTVQLKPQYTRTYPS</sequence>
<keyword evidence="4" id="KW-0547">Nucleotide-binding</keyword>
<keyword evidence="3" id="KW-0410">Iron transport</keyword>
<evidence type="ECO:0000256" key="5">
    <source>
        <dbReference type="ARBA" id="ARBA00022840"/>
    </source>
</evidence>
<keyword evidence="2" id="KW-1003">Cell membrane</keyword>
<evidence type="ECO:0000256" key="4">
    <source>
        <dbReference type="ARBA" id="ARBA00022741"/>
    </source>
</evidence>
<dbReference type="EMBL" id="NZEX01000117">
    <property type="protein sequence ID" value="MAH63837.1"/>
    <property type="molecule type" value="Genomic_DNA"/>
</dbReference>
<dbReference type="GO" id="GO:0015697">
    <property type="term" value="P:quaternary ammonium group transport"/>
    <property type="evidence" value="ECO:0007669"/>
    <property type="project" value="UniProtKB-ARBA"/>
</dbReference>
<keyword evidence="7" id="KW-0406">Ion transport</keyword>
<dbReference type="PROSITE" id="PS00211">
    <property type="entry name" value="ABC_TRANSPORTER_1"/>
    <property type="match status" value="1"/>
</dbReference>
<dbReference type="SUPFAM" id="SSF52540">
    <property type="entry name" value="P-loop containing nucleoside triphosphate hydrolases"/>
    <property type="match status" value="1"/>
</dbReference>
<evidence type="ECO:0000313" key="10">
    <source>
        <dbReference type="EMBL" id="MAH63837.1"/>
    </source>
</evidence>
<dbReference type="Gene3D" id="3.40.50.300">
    <property type="entry name" value="P-loop containing nucleotide triphosphate hydrolases"/>
    <property type="match status" value="1"/>
</dbReference>
<dbReference type="GO" id="GO:0005524">
    <property type="term" value="F:ATP binding"/>
    <property type="evidence" value="ECO:0007669"/>
    <property type="project" value="UniProtKB-KW"/>
</dbReference>
<keyword evidence="5" id="KW-0067">ATP-binding</keyword>
<evidence type="ECO:0000259" key="9">
    <source>
        <dbReference type="PROSITE" id="PS50893"/>
    </source>
</evidence>
<name>A0A2D6YKW1_9DELT</name>
<dbReference type="InterPro" id="IPR017871">
    <property type="entry name" value="ABC_transporter-like_CS"/>
</dbReference>
<dbReference type="InterPro" id="IPR003593">
    <property type="entry name" value="AAA+_ATPase"/>
</dbReference>
<feature type="domain" description="ABC transporter" evidence="9">
    <location>
        <begin position="18"/>
        <end position="249"/>
    </location>
</feature>
<dbReference type="FunFam" id="3.40.50.300:FF:000425">
    <property type="entry name" value="Probable ABC transporter, ATP-binding subunit"/>
    <property type="match status" value="1"/>
</dbReference>
<keyword evidence="6" id="KW-0408">Iron</keyword>
<proteinExistence type="predicted"/>
<dbReference type="Pfam" id="PF00005">
    <property type="entry name" value="ABC_tran"/>
    <property type="match status" value="1"/>
</dbReference>
<evidence type="ECO:0000313" key="11">
    <source>
        <dbReference type="Proteomes" id="UP000226525"/>
    </source>
</evidence>
<organism evidence="10 11">
    <name type="scientific">SAR324 cluster bacterium</name>
    <dbReference type="NCBI Taxonomy" id="2024889"/>
    <lineage>
        <taxon>Bacteria</taxon>
        <taxon>Deltaproteobacteria</taxon>
        <taxon>SAR324 cluster</taxon>
    </lineage>
</organism>
<dbReference type="GO" id="GO:0016020">
    <property type="term" value="C:membrane"/>
    <property type="evidence" value="ECO:0007669"/>
    <property type="project" value="InterPro"/>
</dbReference>